<dbReference type="Gene3D" id="2.130.10.130">
    <property type="entry name" value="Integrin alpha, N-terminal"/>
    <property type="match status" value="1"/>
</dbReference>
<dbReference type="InterPro" id="IPR028994">
    <property type="entry name" value="Integrin_alpha_N"/>
</dbReference>
<proteinExistence type="predicted"/>
<evidence type="ECO:0000313" key="4">
    <source>
        <dbReference type="EMBL" id="MBB5064042.1"/>
    </source>
</evidence>
<dbReference type="PANTHER" id="PTHR46580:SF4">
    <property type="entry name" value="ATP_GTP-BINDING PROTEIN"/>
    <property type="match status" value="1"/>
</dbReference>
<organism evidence="4 5">
    <name type="scientific">Granulicella mallensis</name>
    <dbReference type="NCBI Taxonomy" id="940614"/>
    <lineage>
        <taxon>Bacteria</taxon>
        <taxon>Pseudomonadati</taxon>
        <taxon>Acidobacteriota</taxon>
        <taxon>Terriglobia</taxon>
        <taxon>Terriglobales</taxon>
        <taxon>Acidobacteriaceae</taxon>
        <taxon>Granulicella</taxon>
    </lineage>
</organism>
<dbReference type="Pfam" id="PF01839">
    <property type="entry name" value="FG-GAP"/>
    <property type="match status" value="1"/>
</dbReference>
<dbReference type="Gene3D" id="2.40.128.340">
    <property type="match status" value="2"/>
</dbReference>
<keyword evidence="1" id="KW-0732">Signal</keyword>
<comment type="caution">
    <text evidence="4">The sequence shown here is derived from an EMBL/GenBank/DDBJ whole genome shotgun (WGS) entry which is preliminary data.</text>
</comment>
<keyword evidence="2" id="KW-0472">Membrane</keyword>
<gene>
    <name evidence="4" type="ORF">HDF15_002390</name>
</gene>
<reference evidence="4 5" key="1">
    <citation type="submission" date="2020-08" db="EMBL/GenBank/DDBJ databases">
        <title>Genomic Encyclopedia of Type Strains, Phase IV (KMG-V): Genome sequencing to study the core and pangenomes of soil and plant-associated prokaryotes.</title>
        <authorList>
            <person name="Whitman W."/>
        </authorList>
    </citation>
    <scope>NUCLEOTIDE SEQUENCE [LARGE SCALE GENOMIC DNA]</scope>
    <source>
        <strain evidence="4 5">X5P3</strain>
    </source>
</reference>
<dbReference type="Gene3D" id="2.60.40.10">
    <property type="entry name" value="Immunoglobulins"/>
    <property type="match status" value="1"/>
</dbReference>
<feature type="transmembrane region" description="Helical" evidence="2">
    <location>
        <begin position="815"/>
        <end position="835"/>
    </location>
</feature>
<name>A0A7W7ZQ57_9BACT</name>
<dbReference type="InterPro" id="IPR032109">
    <property type="entry name" value="Big_3_5"/>
</dbReference>
<feature type="transmembrane region" description="Helical" evidence="2">
    <location>
        <begin position="785"/>
        <end position="803"/>
    </location>
</feature>
<dbReference type="SUPFAM" id="SSF69318">
    <property type="entry name" value="Integrin alpha N-terminal domain"/>
    <property type="match status" value="1"/>
</dbReference>
<dbReference type="RefSeq" id="WP_184255624.1">
    <property type="nucleotide sequence ID" value="NZ_JACHIO010000008.1"/>
</dbReference>
<dbReference type="AlphaFoldDB" id="A0A7W7ZQ57"/>
<evidence type="ECO:0000259" key="3">
    <source>
        <dbReference type="Pfam" id="PF16640"/>
    </source>
</evidence>
<dbReference type="EMBL" id="JACHIO010000008">
    <property type="protein sequence ID" value="MBB5064042.1"/>
    <property type="molecule type" value="Genomic_DNA"/>
</dbReference>
<feature type="domain" description="Bacterial Ig-like" evidence="3">
    <location>
        <begin position="58"/>
        <end position="147"/>
    </location>
</feature>
<evidence type="ECO:0000313" key="5">
    <source>
        <dbReference type="Proteomes" id="UP000584867"/>
    </source>
</evidence>
<keyword evidence="2" id="KW-0812">Transmembrane</keyword>
<evidence type="ECO:0000256" key="1">
    <source>
        <dbReference type="ARBA" id="ARBA00022729"/>
    </source>
</evidence>
<accession>A0A7W7ZQ57</accession>
<keyword evidence="2" id="KW-1133">Transmembrane helix</keyword>
<evidence type="ECO:0000256" key="2">
    <source>
        <dbReference type="SAM" id="Phobius"/>
    </source>
</evidence>
<sequence length="874" mass="85780">MHFQRKSIGDREFPVSLRSSVCFVTAACLAMCVGLQQAWAAAPTTTALAVTSAGGVVTTVTSGSVVTLTATVTAGGTAVTPGQVNFCDAAAKYCTDIHILGTAQLTGAGTATLRFRPGIGSHSYKAVFAGTNNAAASASAAAALTVTAIAGIQPSTTSIAFSGSQGTYTLTANVSGNAGVVPTGSVPFVDTSNANAVLGTAPLTPGTGALFLSSSIFFEQPRQLVTGDFNGDGIVDLLATVNGGNSVQILLGYGDGTFRDGESFSAQLNGIVVGDFNGDGKLDLAMASSGTVTIFPGNGDGTFTGGYQSPPMQSLALVAAGDFNGDGNQDLLVESGSSNPNPTLAVLLGNGDGTFKMGATMPTAPGPVAVGDFNGDGKLDLAVGNQQGDSVSILLGNGDETFTVGATVPTGATAGVIAVADFNADGKTDLAVAANGTVTILLGNGDGTFTTAGPATGYSGTTVVVGDFNGDGIVDLGVAGKGDCVLLGNGDGIFTAVISNQEVTDNGSIAVADFNGDGASDMAGAILNEDDEGISVLLSQPKFATATVNNVTLLATGINASFQEIDASYAGDATYSGSVSPLLELLSQTAFTIGATTLPPIGVGASATSTVTVTPAINLTGLVTLNCSISFQFMGISPPTCSIPQSVMLSGTAAASATATVSTLPATTPGAYQMIVQGTPDGGGIVVTSATSFTVVAPSFALSNTAIPIAAPGASGTSTVTITPSNGFTGTVVLTCAVTGIPVGATDVPTCSVTAPAAISGTTPVTATLTIGTTAMSSAAVHDPLRRTLSVGGGVVMAALFFFGMPVRRRRLKTLLGLLLFAAVAGAGIGCSSVANNTPTTPANPGTTPGTYTVTVTGTSGATTANTAVSVTVN</sequence>
<dbReference type="InterPro" id="IPR013517">
    <property type="entry name" value="FG-GAP"/>
</dbReference>
<protein>
    <recommendedName>
        <fullName evidence="3">Bacterial Ig-like domain-containing protein</fullName>
    </recommendedName>
</protein>
<dbReference type="PANTHER" id="PTHR46580">
    <property type="entry name" value="SENSOR KINASE-RELATED"/>
    <property type="match status" value="1"/>
</dbReference>
<dbReference type="Proteomes" id="UP000584867">
    <property type="component" value="Unassembled WGS sequence"/>
</dbReference>
<dbReference type="Pfam" id="PF13517">
    <property type="entry name" value="FG-GAP_3"/>
    <property type="match status" value="2"/>
</dbReference>
<dbReference type="InterPro" id="IPR013783">
    <property type="entry name" value="Ig-like_fold"/>
</dbReference>
<dbReference type="Pfam" id="PF16640">
    <property type="entry name" value="Big_3_5"/>
    <property type="match status" value="1"/>
</dbReference>